<name>V6Q459_9ENTE</name>
<organism evidence="2 3">
    <name type="scientific">Vagococcus lutrae LBD1</name>
    <dbReference type="NCBI Taxonomy" id="1408226"/>
    <lineage>
        <taxon>Bacteria</taxon>
        <taxon>Bacillati</taxon>
        <taxon>Bacillota</taxon>
        <taxon>Bacilli</taxon>
        <taxon>Lactobacillales</taxon>
        <taxon>Enterococcaceae</taxon>
        <taxon>Vagococcus</taxon>
    </lineage>
</organism>
<feature type="chain" id="PRO_5039593695" description="Lipoprotein" evidence="1">
    <location>
        <begin position="20"/>
        <end position="141"/>
    </location>
</feature>
<dbReference type="AlphaFoldDB" id="V6Q459"/>
<dbReference type="eggNOG" id="ENOG502ZDCZ">
    <property type="taxonomic scope" value="Bacteria"/>
</dbReference>
<keyword evidence="1" id="KW-0732">Signal</keyword>
<keyword evidence="3" id="KW-1185">Reference proteome</keyword>
<dbReference type="PROSITE" id="PS51257">
    <property type="entry name" value="PROKAR_LIPOPROTEIN"/>
    <property type="match status" value="1"/>
</dbReference>
<protein>
    <recommendedName>
        <fullName evidence="4">Lipoprotein</fullName>
    </recommendedName>
</protein>
<feature type="signal peptide" evidence="1">
    <location>
        <begin position="1"/>
        <end position="19"/>
    </location>
</feature>
<proteinExistence type="predicted"/>
<evidence type="ECO:0008006" key="4">
    <source>
        <dbReference type="Google" id="ProtNLM"/>
    </source>
</evidence>
<comment type="caution">
    <text evidence="2">The sequence shown here is derived from an EMBL/GenBank/DDBJ whole genome shotgun (WGS) entry which is preliminary data.</text>
</comment>
<dbReference type="Proteomes" id="UP000018126">
    <property type="component" value="Unassembled WGS sequence"/>
</dbReference>
<dbReference type="STRING" id="1408226.T233_00810"/>
<sequence>MKKIMIGTTLLLGTLFLVACQNKTEDVSEATEESIVETQTASETVWHATVKEDATKSQETIMVMIEQIDPIQDSEEIFKMVGEQGVQLNISEDQLKDSLTVDELKKGESVSVTLSETPIMTNSLPPQIPGNSVVAVSKVNK</sequence>
<evidence type="ECO:0000313" key="2">
    <source>
        <dbReference type="EMBL" id="EST89914.1"/>
    </source>
</evidence>
<evidence type="ECO:0000313" key="3">
    <source>
        <dbReference type="Proteomes" id="UP000018126"/>
    </source>
</evidence>
<evidence type="ECO:0000256" key="1">
    <source>
        <dbReference type="SAM" id="SignalP"/>
    </source>
</evidence>
<dbReference type="EMBL" id="AYSH01000011">
    <property type="protein sequence ID" value="EST89914.1"/>
    <property type="molecule type" value="Genomic_DNA"/>
</dbReference>
<dbReference type="RefSeq" id="WP_023606142.1">
    <property type="nucleotide sequence ID" value="NZ_AYSH01000011.1"/>
</dbReference>
<gene>
    <name evidence="2" type="ORF">T233_00810</name>
</gene>
<reference evidence="2 3" key="1">
    <citation type="journal article" date="2013" name="Genome Announc.">
        <title>High-Quality Draft Genome Sequence of Vagococcus lutrae Strain LBD1, Isolated from the Largemouth Bass Micropterus salmoides.</title>
        <authorList>
            <person name="Lebreton F."/>
            <person name="Valentino M.D."/>
            <person name="Duncan L.B."/>
            <person name="Zeng Q."/>
            <person name="Manson McGuire A."/>
            <person name="Earl A.M."/>
            <person name="Gilmore M.S."/>
        </authorList>
    </citation>
    <scope>NUCLEOTIDE SEQUENCE [LARGE SCALE GENOMIC DNA]</scope>
    <source>
        <strain evidence="2 3">LBD1</strain>
    </source>
</reference>
<accession>V6Q459</accession>